<dbReference type="Gene3D" id="3.90.550.10">
    <property type="entry name" value="Spore Coat Polysaccharide Biosynthesis Protein SpsA, Chain A"/>
    <property type="match status" value="1"/>
</dbReference>
<accession>A0A2N3G615</accession>
<protein>
    <submittedName>
        <fullName evidence="2">Uncharacterized protein</fullName>
    </submittedName>
</protein>
<dbReference type="InterPro" id="IPR029044">
    <property type="entry name" value="Nucleotide-diphossugar_trans"/>
</dbReference>
<evidence type="ECO:0000313" key="2">
    <source>
        <dbReference type="EMBL" id="PKQ28062.1"/>
    </source>
</evidence>
<dbReference type="PANTHER" id="PTHR43179">
    <property type="entry name" value="RHAMNOSYLTRANSFERASE WBBL"/>
    <property type="match status" value="1"/>
</dbReference>
<organism evidence="2 3">
    <name type="scientific">Candidatus Anoxymicrobium japonicum</name>
    <dbReference type="NCBI Taxonomy" id="2013648"/>
    <lineage>
        <taxon>Bacteria</taxon>
        <taxon>Bacillati</taxon>
        <taxon>Actinomycetota</taxon>
        <taxon>Candidatus Geothermincolia</taxon>
        <taxon>Candidatus Geothermincolales</taxon>
        <taxon>Candidatus Anoxymicrobiaceae</taxon>
        <taxon>Candidatus Anoxymicrobium</taxon>
    </lineage>
</organism>
<dbReference type="PANTHER" id="PTHR43179:SF7">
    <property type="entry name" value="RHAMNOSYLTRANSFERASE WBBL"/>
    <property type="match status" value="1"/>
</dbReference>
<dbReference type="CDD" id="cd04186">
    <property type="entry name" value="GT_2_like_c"/>
    <property type="match status" value="1"/>
</dbReference>
<dbReference type="SUPFAM" id="SSF53448">
    <property type="entry name" value="Nucleotide-diphospho-sugar transferases"/>
    <property type="match status" value="1"/>
</dbReference>
<name>A0A2N3G615_9ACTN</name>
<dbReference type="EMBL" id="PHEX01000034">
    <property type="protein sequence ID" value="PKQ28062.1"/>
    <property type="molecule type" value="Genomic_DNA"/>
</dbReference>
<dbReference type="Proteomes" id="UP000233654">
    <property type="component" value="Unassembled WGS sequence"/>
</dbReference>
<keyword evidence="1" id="KW-0472">Membrane</keyword>
<reference evidence="2 3" key="1">
    <citation type="journal article" date="2017" name="ISME J.">
        <title>Potential for microbial H2 and metal transformations associated with novel bacteria and archaea in deep terrestrial subsurface sediments.</title>
        <authorList>
            <person name="Hernsdorf A.W."/>
            <person name="Amano Y."/>
            <person name="Miyakawa K."/>
            <person name="Ise K."/>
            <person name="Suzuki Y."/>
            <person name="Anantharaman K."/>
            <person name="Probst A."/>
            <person name="Burstein D."/>
            <person name="Thomas B.C."/>
            <person name="Banfield J.F."/>
        </authorList>
    </citation>
    <scope>NUCLEOTIDE SEQUENCE [LARGE SCALE GENOMIC DNA]</scope>
    <source>
        <strain evidence="2">HGW-Actinobacteria-3</strain>
    </source>
</reference>
<evidence type="ECO:0000256" key="1">
    <source>
        <dbReference type="SAM" id="Phobius"/>
    </source>
</evidence>
<dbReference type="AlphaFoldDB" id="A0A2N3G615"/>
<comment type="caution">
    <text evidence="2">The sequence shown here is derived from an EMBL/GenBank/DDBJ whole genome shotgun (WGS) entry which is preliminary data.</text>
</comment>
<feature type="transmembrane region" description="Helical" evidence="1">
    <location>
        <begin position="264"/>
        <end position="284"/>
    </location>
</feature>
<keyword evidence="1" id="KW-0812">Transmembrane</keyword>
<dbReference type="Pfam" id="PF13641">
    <property type="entry name" value="Glyco_tranf_2_3"/>
    <property type="match status" value="1"/>
</dbReference>
<evidence type="ECO:0000313" key="3">
    <source>
        <dbReference type="Proteomes" id="UP000233654"/>
    </source>
</evidence>
<sequence>MNAVAAVVINRNTSELLRECIETIFASEFAGGISVWVVDNGSDDGAPQMVLREFPGVDLIWNSSNAGYARACNQGINATREPYVLILNSDTALSANAVTEVIGYLERNPKAAIAAPMLRNSDGSLQYSCREFPSIKTAFVHGFLGLIRDENTCSARYKKINWDHERESNVDWVSGAFMAIRREALEEIGGFDEKYFMYVEDVDLCWRMWRAGWSVGYVPSAEVFHHIGMSSGATPARMVFHHHRGMLRFHRKSYDGPMRRTVNVAVGCGIAVRLTLIMALNACYRIRGVAKVIMPGRQ</sequence>
<keyword evidence="1" id="KW-1133">Transmembrane helix</keyword>
<proteinExistence type="predicted"/>
<gene>
    <name evidence="2" type="ORF">CVT63_04680</name>
</gene>